<gene>
    <name evidence="1" type="ORF">ACFOD3_29640</name>
</gene>
<dbReference type="Proteomes" id="UP001595420">
    <property type="component" value="Unassembled WGS sequence"/>
</dbReference>
<evidence type="ECO:0000313" key="2">
    <source>
        <dbReference type="Proteomes" id="UP001595420"/>
    </source>
</evidence>
<sequence>MAHIRPVRTEADHAAALARIDELMAAQPGTREADELDVLATLVDRYEEEHFPIGAPTPVEAILFRMEQAGLARRDLEPLLGGRAKVSEVLSGKRPLTLAMIRALSTRLGIPAEVLLREDQDDDVGQQPADLDWTRFPVAEMAERGWFGRVTGDVAAQAAKLMKRLQNQAGGPLAATCALYRKNDHLRQSSKVDLHARAAWCWRSMAVAKEEKEVGVFDPSAVDLEFLRSVVKLSRHGDGPSQARKFLAQHGIRFVVVPHLSRTHLDGAALQLVDGMPVISLTLRYDRLDNFWYCLAHELAHVGRHLGRGEFKPYLDDFSAALLPGEEPHSVEEVEADEWAREALIPGAIWGSSLVRSDPSTTNVLALADELGVAPAIVAGRVRYEQRNYRLLTHFVGSGVVRRQLGYQ</sequence>
<accession>A0ABV7C5R4</accession>
<dbReference type="RefSeq" id="WP_379794009.1">
    <property type="nucleotide sequence ID" value="NZ_JAFNJS010000029.1"/>
</dbReference>
<evidence type="ECO:0000313" key="1">
    <source>
        <dbReference type="EMBL" id="MFC3004081.1"/>
    </source>
</evidence>
<dbReference type="PANTHER" id="PTHR40455:SF1">
    <property type="entry name" value="ANTITOXIN HIGA"/>
    <property type="match status" value="1"/>
</dbReference>
<proteinExistence type="predicted"/>
<name>A0ABV7C5R4_9PROT</name>
<organism evidence="1 2">
    <name type="scientific">Falsiroseomonas tokyonensis</name>
    <dbReference type="NCBI Taxonomy" id="430521"/>
    <lineage>
        <taxon>Bacteria</taxon>
        <taxon>Pseudomonadati</taxon>
        <taxon>Pseudomonadota</taxon>
        <taxon>Alphaproteobacteria</taxon>
        <taxon>Acetobacterales</taxon>
        <taxon>Roseomonadaceae</taxon>
        <taxon>Falsiroseomonas</taxon>
    </lineage>
</organism>
<dbReference type="PANTHER" id="PTHR40455">
    <property type="entry name" value="ANTITOXIN HIGA"/>
    <property type="match status" value="1"/>
</dbReference>
<keyword evidence="2" id="KW-1185">Reference proteome</keyword>
<dbReference type="InterPro" id="IPR039060">
    <property type="entry name" value="Antitox_HigA"/>
</dbReference>
<dbReference type="InterPro" id="IPR001387">
    <property type="entry name" value="Cro/C1-type_HTH"/>
</dbReference>
<dbReference type="CDD" id="cd00093">
    <property type="entry name" value="HTH_XRE"/>
    <property type="match status" value="1"/>
</dbReference>
<dbReference type="EMBL" id="JBHRSB010000029">
    <property type="protein sequence ID" value="MFC3004081.1"/>
    <property type="molecule type" value="Genomic_DNA"/>
</dbReference>
<protein>
    <submittedName>
        <fullName evidence="1">Plasmid stabilization protein</fullName>
    </submittedName>
</protein>
<comment type="caution">
    <text evidence="1">The sequence shown here is derived from an EMBL/GenBank/DDBJ whole genome shotgun (WGS) entry which is preliminary data.</text>
</comment>
<reference evidence="2" key="1">
    <citation type="journal article" date="2019" name="Int. J. Syst. Evol. Microbiol.">
        <title>The Global Catalogue of Microorganisms (GCM) 10K type strain sequencing project: providing services to taxonomists for standard genome sequencing and annotation.</title>
        <authorList>
            <consortium name="The Broad Institute Genomics Platform"/>
            <consortium name="The Broad Institute Genome Sequencing Center for Infectious Disease"/>
            <person name="Wu L."/>
            <person name="Ma J."/>
        </authorList>
    </citation>
    <scope>NUCLEOTIDE SEQUENCE [LARGE SCALE GENOMIC DNA]</scope>
    <source>
        <strain evidence="2">CGMCC 1.16855</strain>
    </source>
</reference>